<evidence type="ECO:0000313" key="6">
    <source>
        <dbReference type="Proteomes" id="UP000834106"/>
    </source>
</evidence>
<dbReference type="InterPro" id="IPR033132">
    <property type="entry name" value="GH_1_N_CS"/>
</dbReference>
<dbReference type="Proteomes" id="UP000834106">
    <property type="component" value="Chromosome 4"/>
</dbReference>
<evidence type="ECO:0000256" key="4">
    <source>
        <dbReference type="RuleBase" id="RU003690"/>
    </source>
</evidence>
<accession>A0AAD1YXC9</accession>
<dbReference type="AlphaFoldDB" id="A0AAD1YXC9"/>
<evidence type="ECO:0000256" key="3">
    <source>
        <dbReference type="ARBA" id="ARBA00023295"/>
    </source>
</evidence>
<dbReference type="PANTHER" id="PTHR10353:SF137">
    <property type="entry name" value="MYROSINASE 3-RELATED"/>
    <property type="match status" value="1"/>
</dbReference>
<dbReference type="SUPFAM" id="SSF51445">
    <property type="entry name" value="(Trans)glycosidases"/>
    <property type="match status" value="1"/>
</dbReference>
<dbReference type="EMBL" id="OU503039">
    <property type="protein sequence ID" value="CAI9759029.1"/>
    <property type="molecule type" value="Genomic_DNA"/>
</dbReference>
<sequence>MAPPQTEVKRCSFPEDFIFGGATSAYQVEGAWNVGGKGWSNWDYMTEKFPASIADGLNGKVAIDHYNMFKEDVALMKKLGLESYRFSISWSRILPDGKLCGGIRKEGIQFYNNLIDALLKEG</sequence>
<organism evidence="5 6">
    <name type="scientific">Fraxinus pennsylvanica</name>
    <dbReference type="NCBI Taxonomy" id="56036"/>
    <lineage>
        <taxon>Eukaryota</taxon>
        <taxon>Viridiplantae</taxon>
        <taxon>Streptophyta</taxon>
        <taxon>Embryophyta</taxon>
        <taxon>Tracheophyta</taxon>
        <taxon>Spermatophyta</taxon>
        <taxon>Magnoliopsida</taxon>
        <taxon>eudicotyledons</taxon>
        <taxon>Gunneridae</taxon>
        <taxon>Pentapetalae</taxon>
        <taxon>asterids</taxon>
        <taxon>lamiids</taxon>
        <taxon>Lamiales</taxon>
        <taxon>Oleaceae</taxon>
        <taxon>Oleeae</taxon>
        <taxon>Fraxinus</taxon>
    </lineage>
</organism>
<name>A0AAD1YXC9_9LAMI</name>
<dbReference type="GO" id="GO:0005975">
    <property type="term" value="P:carbohydrate metabolic process"/>
    <property type="evidence" value="ECO:0007669"/>
    <property type="project" value="InterPro"/>
</dbReference>
<evidence type="ECO:0000256" key="2">
    <source>
        <dbReference type="ARBA" id="ARBA00022801"/>
    </source>
</evidence>
<comment type="similarity">
    <text evidence="1 4">Belongs to the glycosyl hydrolase 1 family.</text>
</comment>
<dbReference type="GO" id="GO:0008422">
    <property type="term" value="F:beta-glucosidase activity"/>
    <property type="evidence" value="ECO:0007669"/>
    <property type="project" value="UniProtKB-ARBA"/>
</dbReference>
<dbReference type="Gene3D" id="3.20.20.80">
    <property type="entry name" value="Glycosidases"/>
    <property type="match status" value="1"/>
</dbReference>
<keyword evidence="2" id="KW-0378">Hydrolase</keyword>
<dbReference type="PROSITE" id="PS00653">
    <property type="entry name" value="GLYCOSYL_HYDROL_F1_2"/>
    <property type="match status" value="1"/>
</dbReference>
<dbReference type="Pfam" id="PF00232">
    <property type="entry name" value="Glyco_hydro_1"/>
    <property type="match status" value="1"/>
</dbReference>
<evidence type="ECO:0008006" key="7">
    <source>
        <dbReference type="Google" id="ProtNLM"/>
    </source>
</evidence>
<dbReference type="InterPro" id="IPR017853">
    <property type="entry name" value="GH"/>
</dbReference>
<protein>
    <recommendedName>
        <fullName evidence="7">Beta-glucosidase</fullName>
    </recommendedName>
</protein>
<keyword evidence="3" id="KW-0326">Glycosidase</keyword>
<reference evidence="5" key="1">
    <citation type="submission" date="2023-05" db="EMBL/GenBank/DDBJ databases">
        <authorList>
            <person name="Huff M."/>
        </authorList>
    </citation>
    <scope>NUCLEOTIDE SEQUENCE</scope>
</reference>
<proteinExistence type="inferred from homology"/>
<dbReference type="InterPro" id="IPR001360">
    <property type="entry name" value="Glyco_hydro_1"/>
</dbReference>
<evidence type="ECO:0000256" key="1">
    <source>
        <dbReference type="ARBA" id="ARBA00010838"/>
    </source>
</evidence>
<gene>
    <name evidence="5" type="ORF">FPE_LOCUS6459</name>
</gene>
<keyword evidence="6" id="KW-1185">Reference proteome</keyword>
<evidence type="ECO:0000313" key="5">
    <source>
        <dbReference type="EMBL" id="CAI9759029.1"/>
    </source>
</evidence>
<dbReference type="PANTHER" id="PTHR10353">
    <property type="entry name" value="GLYCOSYL HYDROLASE"/>
    <property type="match status" value="1"/>
</dbReference>